<dbReference type="EMBL" id="JBEOKT010000002">
    <property type="protein sequence ID" value="MER2996532.1"/>
    <property type="molecule type" value="Genomic_DNA"/>
</dbReference>
<gene>
    <name evidence="2" type="ORF">ABS362_03190</name>
</gene>
<comment type="caution">
    <text evidence="2">The sequence shown here is derived from an EMBL/GenBank/DDBJ whole genome shotgun (WGS) entry which is preliminary data.</text>
</comment>
<organism evidence="2 3">
    <name type="scientific">Pontibacter populi</name>
    <dbReference type="NCBI Taxonomy" id="890055"/>
    <lineage>
        <taxon>Bacteria</taxon>
        <taxon>Pseudomonadati</taxon>
        <taxon>Bacteroidota</taxon>
        <taxon>Cytophagia</taxon>
        <taxon>Cytophagales</taxon>
        <taxon>Hymenobacteraceae</taxon>
        <taxon>Pontibacter</taxon>
    </lineage>
</organism>
<sequence length="299" mass="34355">MKTNTFYLLLLSIGLLVIPFFLNDLLPPAREGTLITNGIVAIPVLTSGITSLIGLISGIRKTRAKAHGLIWIGVIGNFLFICCFCVLLYVTFIVKPFNQRPAYDPSLLINRISANYDTLNHGEVYMVTVRNDSSYFKQFGEQPLMKVFDRHTYPLQTVMNEITVTIVDRSMAEGEVIEKVVPLKLKVKLTPEKDTILTLDKTYYITNLKSTPRSEGQLKNGRKEGLWRFWYDNDRKHLKEESYWNDGLLHGKKTMYWKNGNKWQIYNYQKGLRHGMFYNYDSGGGLSDSLLYANNKEVN</sequence>
<keyword evidence="1" id="KW-1133">Transmembrane helix</keyword>
<evidence type="ECO:0000256" key="1">
    <source>
        <dbReference type="SAM" id="Phobius"/>
    </source>
</evidence>
<accession>A0ABV1RQ80</accession>
<evidence type="ECO:0000313" key="3">
    <source>
        <dbReference type="Proteomes" id="UP001476807"/>
    </source>
</evidence>
<dbReference type="Gene3D" id="2.20.110.10">
    <property type="entry name" value="Histone H3 K4-specific methyltransferase SET7/9 N-terminal domain"/>
    <property type="match status" value="1"/>
</dbReference>
<name>A0ABV1RQ80_9BACT</name>
<dbReference type="Proteomes" id="UP001476807">
    <property type="component" value="Unassembled WGS sequence"/>
</dbReference>
<keyword evidence="1" id="KW-0812">Transmembrane</keyword>
<dbReference type="RefSeq" id="WP_350410841.1">
    <property type="nucleotide sequence ID" value="NZ_JBEOKT010000002.1"/>
</dbReference>
<keyword evidence="1" id="KW-0472">Membrane</keyword>
<dbReference type="SUPFAM" id="SSF82185">
    <property type="entry name" value="Histone H3 K4-specific methyltransferase SET7/9 N-terminal domain"/>
    <property type="match status" value="1"/>
</dbReference>
<feature type="transmembrane region" description="Helical" evidence="1">
    <location>
        <begin position="68"/>
        <end position="92"/>
    </location>
</feature>
<evidence type="ECO:0000313" key="2">
    <source>
        <dbReference type="EMBL" id="MER2996532.1"/>
    </source>
</evidence>
<reference evidence="2 3" key="1">
    <citation type="submission" date="2024-06" db="EMBL/GenBank/DDBJ databases">
        <title>Pontibacter populi HYL7-15.</title>
        <authorList>
            <person name="Kim M.K."/>
        </authorList>
    </citation>
    <scope>NUCLEOTIDE SEQUENCE [LARGE SCALE GENOMIC DNA]</scope>
    <source>
        <strain evidence="2 3">HYL7-15</strain>
    </source>
</reference>
<feature type="transmembrane region" description="Helical" evidence="1">
    <location>
        <begin position="5"/>
        <end position="22"/>
    </location>
</feature>
<keyword evidence="3" id="KW-1185">Reference proteome</keyword>
<feature type="transmembrane region" description="Helical" evidence="1">
    <location>
        <begin position="34"/>
        <end position="56"/>
    </location>
</feature>
<proteinExistence type="predicted"/>
<protein>
    <submittedName>
        <fullName evidence="2">Uncharacterized protein</fullName>
    </submittedName>
</protein>